<protein>
    <recommendedName>
        <fullName evidence="10">Aminopeptidase</fullName>
        <ecNumber evidence="10">3.4.11.-</ecNumber>
    </recommendedName>
</protein>
<keyword evidence="10 14" id="KW-0031">Aminopeptidase</keyword>
<evidence type="ECO:0000256" key="1">
    <source>
        <dbReference type="ARBA" id="ARBA00010136"/>
    </source>
</evidence>
<dbReference type="InterPro" id="IPR045357">
    <property type="entry name" value="Aminopeptidase_N-like_N"/>
</dbReference>
<dbReference type="InterPro" id="IPR042097">
    <property type="entry name" value="Aminopeptidase_N-like_N_sf"/>
</dbReference>
<evidence type="ECO:0000256" key="3">
    <source>
        <dbReference type="ARBA" id="ARBA00022723"/>
    </source>
</evidence>
<dbReference type="Pfam" id="PF17900">
    <property type="entry name" value="Peptidase_M1_N"/>
    <property type="match status" value="1"/>
</dbReference>
<keyword evidence="4 10" id="KW-0378">Hydrolase</keyword>
<dbReference type="PRINTS" id="PR00756">
    <property type="entry name" value="ALADIPTASE"/>
</dbReference>
<dbReference type="Pfam" id="PF11838">
    <property type="entry name" value="ERAP1_C"/>
    <property type="match status" value="1"/>
</dbReference>
<evidence type="ECO:0000256" key="5">
    <source>
        <dbReference type="ARBA" id="ARBA00022833"/>
    </source>
</evidence>
<feature type="domain" description="Aminopeptidase N-like N-terminal" evidence="13">
    <location>
        <begin position="61"/>
        <end position="248"/>
    </location>
</feature>
<comment type="similarity">
    <text evidence="1 10">Belongs to the peptidase M1 family.</text>
</comment>
<dbReference type="GO" id="GO:0006508">
    <property type="term" value="P:proteolysis"/>
    <property type="evidence" value="ECO:0007669"/>
    <property type="project" value="UniProtKB-KW"/>
</dbReference>
<evidence type="ECO:0000259" key="13">
    <source>
        <dbReference type="Pfam" id="PF17900"/>
    </source>
</evidence>
<evidence type="ECO:0000256" key="9">
    <source>
        <dbReference type="PIRSR" id="PIRSR634016-4"/>
    </source>
</evidence>
<evidence type="ECO:0000259" key="12">
    <source>
        <dbReference type="Pfam" id="PF11838"/>
    </source>
</evidence>
<feature type="active site" description="Proton acceptor" evidence="7">
    <location>
        <position position="362"/>
    </location>
</feature>
<dbReference type="InterPro" id="IPR027268">
    <property type="entry name" value="Peptidase_M4/M1_CTD_sf"/>
</dbReference>
<evidence type="ECO:0000256" key="8">
    <source>
        <dbReference type="PIRSR" id="PIRSR634016-3"/>
    </source>
</evidence>
<proteinExistence type="inferred from homology"/>
<evidence type="ECO:0000256" key="7">
    <source>
        <dbReference type="PIRSR" id="PIRSR634016-1"/>
    </source>
</evidence>
<dbReference type="Gene3D" id="1.25.50.20">
    <property type="match status" value="1"/>
</dbReference>
<dbReference type="GO" id="GO:0070006">
    <property type="term" value="F:metalloaminopeptidase activity"/>
    <property type="evidence" value="ECO:0007669"/>
    <property type="project" value="TreeGrafter"/>
</dbReference>
<sequence>MEQEVIKSRPTSKSRRLITTITVTVVVIVLLCVLVGLVIYFMSKTLRQPMPANARLPKSVKPLEYTLKVQVYYPNSATTSPSDKLFTFDGNLTVEIECISSTKNITMNLEEINIVASSLKLIEKNTKKKIEFSNPAFEVESVAQMVTFYPVSELEPNKRYFLSMSYTGKLADDLQGFYRANYTFEPTDARRALPCFDEPEFKSVFTLTVIHPANTTALSNMPAVYTKIIRDAWIETSFQPSVQMSSYLFAIAVVDFPYQESYESNERFRIWTRESLMDQIDFALYAGPKVLNYFAEKFDYPFPLPKQDMLAVPDFGPGAMENWGLVTYRETALLYKSPKLGGVARCFSVIDKLRVARIIAHELAHQEQQFIFEQIQMAMAKDQEPQSPPIHRSSTQTDLFTYFDYITYKKAVMESESPSVGWDSNKFNVSLFMDSWVNAAGFPVVAVNRVNGSHVQLSQSRFIVNLTVILAIEDDCWLMFNSEVRSFARLHYDDATWQRLLSGWSSDILSIERSQLISDAFNLALIGSVNYSRALELVQRLPDEVDAVPWKSAFIGLNYLHDMLFTHPGGHLFFEYVQKILNSAYKTDLWNNIEVDDFKLSVFSGKIVEEACGWNVTSCRDVAVEKFKEFMEDCQLSDDGSSRFLLWQEDKHTTDFERLWHLCNHESIAIEKENLLYGLSCCDDSDLLLRLLNASLQLDKPCIRRQDVGTLFKFLGNNPKKLKQPLKTMTMEAVRTFNTAAELEELNQFVNEIDGYDNKQLFNNAVKMVEINVHWRNSYAESVIDFVQQALLRP</sequence>
<feature type="domain" description="Peptidase M1 membrane alanine aminopeptidase" evidence="11">
    <location>
        <begin position="282"/>
        <end position="366"/>
    </location>
</feature>
<dbReference type="GO" id="GO:0005737">
    <property type="term" value="C:cytoplasm"/>
    <property type="evidence" value="ECO:0007669"/>
    <property type="project" value="TreeGrafter"/>
</dbReference>
<feature type="binding site" evidence="8">
    <location>
        <position position="361"/>
    </location>
    <ligand>
        <name>Zn(2+)</name>
        <dbReference type="ChEBI" id="CHEBI:29105"/>
        <note>catalytic</note>
    </ligand>
</feature>
<accession>A0A0V0YNN4</accession>
<dbReference type="GO" id="GO:0005615">
    <property type="term" value="C:extracellular space"/>
    <property type="evidence" value="ECO:0007669"/>
    <property type="project" value="TreeGrafter"/>
</dbReference>
<dbReference type="InterPro" id="IPR001930">
    <property type="entry name" value="Peptidase_M1"/>
</dbReference>
<dbReference type="EC" id="3.4.11.-" evidence="10"/>
<reference evidence="14 15" key="1">
    <citation type="submission" date="2015-01" db="EMBL/GenBank/DDBJ databases">
        <title>Evolution of Trichinella species and genotypes.</title>
        <authorList>
            <person name="Korhonen P.K."/>
            <person name="Edoardo P."/>
            <person name="Giuseppe L.R."/>
            <person name="Gasser R.B."/>
        </authorList>
    </citation>
    <scope>NUCLEOTIDE SEQUENCE [LARGE SCALE GENOMIC DNA]</scope>
    <source>
        <strain evidence="14">ISS141</strain>
    </source>
</reference>
<dbReference type="SUPFAM" id="SSF63737">
    <property type="entry name" value="Leukotriene A4 hydrolase N-terminal domain"/>
    <property type="match status" value="1"/>
</dbReference>
<dbReference type="InterPro" id="IPR050344">
    <property type="entry name" value="Peptidase_M1_aminopeptidases"/>
</dbReference>
<dbReference type="Pfam" id="PF01433">
    <property type="entry name" value="Peptidase_M1"/>
    <property type="match status" value="1"/>
</dbReference>
<keyword evidence="5 8" id="KW-0862">Zinc</keyword>
<name>A0A0V0YNN4_TRIPS</name>
<evidence type="ECO:0000313" key="14">
    <source>
        <dbReference type="EMBL" id="KRY01956.1"/>
    </source>
</evidence>
<keyword evidence="2 10" id="KW-0645">Protease</keyword>
<dbReference type="InterPro" id="IPR014782">
    <property type="entry name" value="Peptidase_M1_dom"/>
</dbReference>
<evidence type="ECO:0000256" key="6">
    <source>
        <dbReference type="ARBA" id="ARBA00023049"/>
    </source>
</evidence>
<dbReference type="SUPFAM" id="SSF55486">
    <property type="entry name" value="Metalloproteases ('zincins'), catalytic domain"/>
    <property type="match status" value="1"/>
</dbReference>
<dbReference type="Proteomes" id="UP000054815">
    <property type="component" value="Unassembled WGS sequence"/>
</dbReference>
<feature type="binding site" evidence="8">
    <location>
        <position position="365"/>
    </location>
    <ligand>
        <name>Zn(2+)</name>
        <dbReference type="ChEBI" id="CHEBI:29105"/>
        <note>catalytic</note>
    </ligand>
</feature>
<dbReference type="GO" id="GO:0008270">
    <property type="term" value="F:zinc ion binding"/>
    <property type="evidence" value="ECO:0007669"/>
    <property type="project" value="UniProtKB-UniRule"/>
</dbReference>
<evidence type="ECO:0000256" key="10">
    <source>
        <dbReference type="RuleBase" id="RU364040"/>
    </source>
</evidence>
<keyword evidence="10" id="KW-0472">Membrane</keyword>
<dbReference type="GO" id="GO:0016020">
    <property type="term" value="C:membrane"/>
    <property type="evidence" value="ECO:0007669"/>
    <property type="project" value="TreeGrafter"/>
</dbReference>
<dbReference type="AlphaFoldDB" id="A0A0V0YNN4"/>
<comment type="cofactor">
    <cofactor evidence="8 10">
        <name>Zn(2+)</name>
        <dbReference type="ChEBI" id="CHEBI:29105"/>
    </cofactor>
    <text evidence="8 10">Binds 1 zinc ion per subunit.</text>
</comment>
<organism evidence="14 15">
    <name type="scientific">Trichinella pseudospiralis</name>
    <name type="common">Parasitic roundworm</name>
    <dbReference type="NCBI Taxonomy" id="6337"/>
    <lineage>
        <taxon>Eukaryota</taxon>
        <taxon>Metazoa</taxon>
        <taxon>Ecdysozoa</taxon>
        <taxon>Nematoda</taxon>
        <taxon>Enoplea</taxon>
        <taxon>Dorylaimia</taxon>
        <taxon>Trichinellida</taxon>
        <taxon>Trichinellidae</taxon>
        <taxon>Trichinella</taxon>
    </lineage>
</organism>
<dbReference type="PANTHER" id="PTHR11533">
    <property type="entry name" value="PROTEASE M1 ZINC METALLOPROTEASE"/>
    <property type="match status" value="1"/>
</dbReference>
<evidence type="ECO:0000313" key="15">
    <source>
        <dbReference type="Proteomes" id="UP000054815"/>
    </source>
</evidence>
<dbReference type="PANTHER" id="PTHR11533:SF301">
    <property type="entry name" value="AMINOPEPTIDASE"/>
    <property type="match status" value="1"/>
</dbReference>
<evidence type="ECO:0000259" key="11">
    <source>
        <dbReference type="Pfam" id="PF01433"/>
    </source>
</evidence>
<keyword evidence="10" id="KW-0812">Transmembrane</keyword>
<dbReference type="GO" id="GO:0043171">
    <property type="term" value="P:peptide catabolic process"/>
    <property type="evidence" value="ECO:0007669"/>
    <property type="project" value="TreeGrafter"/>
</dbReference>
<keyword evidence="10" id="KW-1133">Transmembrane helix</keyword>
<evidence type="ECO:0000256" key="2">
    <source>
        <dbReference type="ARBA" id="ARBA00022670"/>
    </source>
</evidence>
<dbReference type="InterPro" id="IPR034016">
    <property type="entry name" value="M1_APN-typ"/>
</dbReference>
<dbReference type="Gene3D" id="1.10.390.10">
    <property type="entry name" value="Neutral Protease Domain 2"/>
    <property type="match status" value="1"/>
</dbReference>
<dbReference type="EMBL" id="JYDU01000001">
    <property type="protein sequence ID" value="KRY01956.1"/>
    <property type="molecule type" value="Genomic_DNA"/>
</dbReference>
<dbReference type="Gene3D" id="2.60.40.1730">
    <property type="entry name" value="tricorn interacting facor f3 domain"/>
    <property type="match status" value="1"/>
</dbReference>
<evidence type="ECO:0000256" key="4">
    <source>
        <dbReference type="ARBA" id="ARBA00022801"/>
    </source>
</evidence>
<dbReference type="GO" id="GO:0042277">
    <property type="term" value="F:peptide binding"/>
    <property type="evidence" value="ECO:0007669"/>
    <property type="project" value="TreeGrafter"/>
</dbReference>
<feature type="domain" description="ERAP1-like C-terminal" evidence="12">
    <location>
        <begin position="477"/>
        <end position="720"/>
    </location>
</feature>
<keyword evidence="3 8" id="KW-0479">Metal-binding</keyword>
<dbReference type="InterPro" id="IPR024571">
    <property type="entry name" value="ERAP1-like_C_dom"/>
</dbReference>
<feature type="transmembrane region" description="Helical" evidence="10">
    <location>
        <begin position="21"/>
        <end position="42"/>
    </location>
</feature>
<gene>
    <name evidence="14" type="ORF">T4E_9474</name>
</gene>
<feature type="site" description="Transition state stabilizer" evidence="9">
    <location>
        <position position="408"/>
    </location>
</feature>
<dbReference type="CDD" id="cd09601">
    <property type="entry name" value="M1_APN-Q_like"/>
    <property type="match status" value="1"/>
</dbReference>
<comment type="caution">
    <text evidence="14">The sequence shown here is derived from an EMBL/GenBank/DDBJ whole genome shotgun (WGS) entry which is preliminary data.</text>
</comment>
<keyword evidence="6 10" id="KW-0482">Metalloprotease</keyword>